<name>A0A4R2L7A7_9FIRM</name>
<gene>
    <name evidence="3" type="ORF">EV214_101120</name>
</gene>
<dbReference type="InterPro" id="IPR058840">
    <property type="entry name" value="AAA_SelU"/>
</dbReference>
<dbReference type="Pfam" id="PF00581">
    <property type="entry name" value="Rhodanese"/>
    <property type="match status" value="1"/>
</dbReference>
<reference evidence="3 4" key="1">
    <citation type="submission" date="2019-03" db="EMBL/GenBank/DDBJ databases">
        <title>Genomic Encyclopedia of Type Strains, Phase IV (KMG-IV): sequencing the most valuable type-strain genomes for metagenomic binning, comparative biology and taxonomic classification.</title>
        <authorList>
            <person name="Goeker M."/>
        </authorList>
    </citation>
    <scope>NUCLEOTIDE SEQUENCE [LARGE SCALE GENOMIC DNA]</scope>
    <source>
        <strain evidence="3 4">DSM 102940</strain>
    </source>
</reference>
<evidence type="ECO:0000313" key="3">
    <source>
        <dbReference type="EMBL" id="TCO79886.1"/>
    </source>
</evidence>
<protein>
    <submittedName>
        <fullName evidence="3">tRNA 2-selenouridine synthase</fullName>
    </submittedName>
</protein>
<dbReference type="Proteomes" id="UP000294919">
    <property type="component" value="Unassembled WGS sequence"/>
</dbReference>
<dbReference type="Gene3D" id="3.40.50.300">
    <property type="entry name" value="P-loop containing nucleotide triphosphate hydrolases"/>
    <property type="match status" value="1"/>
</dbReference>
<comment type="caution">
    <text evidence="3">The sequence shown here is derived from an EMBL/GenBank/DDBJ whole genome shotgun (WGS) entry which is preliminary data.</text>
</comment>
<dbReference type="PANTHER" id="PTHR30401:SF0">
    <property type="entry name" value="TRNA 2-SELENOURIDINE SYNTHASE"/>
    <property type="match status" value="1"/>
</dbReference>
<dbReference type="InterPro" id="IPR027417">
    <property type="entry name" value="P-loop_NTPase"/>
</dbReference>
<dbReference type="InterPro" id="IPR036873">
    <property type="entry name" value="Rhodanese-like_dom_sf"/>
</dbReference>
<keyword evidence="1" id="KW-0711">Selenium</keyword>
<evidence type="ECO:0000259" key="2">
    <source>
        <dbReference type="PROSITE" id="PS50206"/>
    </source>
</evidence>
<sequence>MLKVIDIEKALTIKNTLFIDVRAPAEFADGTILGAVNFPILDDEERAIVGTIYRKENSDQATLTGLNLVSSKLPNLYATIKQYSKEYEYIIIFCWRGGMRSKSTCSFLSMLNIPNVYQLANGYKSYRKYVIDFLDNKIEKYKFIMLHGLTGVGKTHILKKLEKAGKYTLDLEELAKNKGSVFGTIGFSEGSPSQKKFESLIFHVLYRADEKYIFVESESKRIGSVNVPDRVYDQMVNGYHIFVKTKIENRVEIILKDYVKYLEANDKSIGKALDHLRKRLGNEAVDTLIKKIEKKDYTFVIKYLMKYYYDPLYEYSIKKYENYHLTVEYEDMNEVIPILMDFIENIVSKKKGV</sequence>
<dbReference type="GO" id="GO:0043828">
    <property type="term" value="F:tRNA 2-selenouridine synthase activity"/>
    <property type="evidence" value="ECO:0007669"/>
    <property type="project" value="InterPro"/>
</dbReference>
<evidence type="ECO:0000256" key="1">
    <source>
        <dbReference type="ARBA" id="ARBA00023266"/>
    </source>
</evidence>
<dbReference type="NCBIfam" id="NF008752">
    <property type="entry name" value="PRK11784.1-4"/>
    <property type="match status" value="1"/>
</dbReference>
<organism evidence="3 4">
    <name type="scientific">Marinisporobacter balticus</name>
    <dbReference type="NCBI Taxonomy" id="2018667"/>
    <lineage>
        <taxon>Bacteria</taxon>
        <taxon>Bacillati</taxon>
        <taxon>Bacillota</taxon>
        <taxon>Clostridia</taxon>
        <taxon>Peptostreptococcales</taxon>
        <taxon>Thermotaleaceae</taxon>
        <taxon>Marinisporobacter</taxon>
    </lineage>
</organism>
<dbReference type="NCBIfam" id="TIGR03167">
    <property type="entry name" value="tRNA_sel_U_synt"/>
    <property type="match status" value="1"/>
</dbReference>
<feature type="domain" description="Rhodanese" evidence="2">
    <location>
        <begin position="12"/>
        <end position="135"/>
    </location>
</feature>
<keyword evidence="4" id="KW-1185">Reference proteome</keyword>
<dbReference type="SUPFAM" id="SSF52540">
    <property type="entry name" value="P-loop containing nucleoside triphosphate hydrolases"/>
    <property type="match status" value="1"/>
</dbReference>
<dbReference type="NCBIfam" id="NF008750">
    <property type="entry name" value="PRK11784.1-2"/>
    <property type="match status" value="1"/>
</dbReference>
<dbReference type="PANTHER" id="PTHR30401">
    <property type="entry name" value="TRNA 2-SELENOURIDINE SYNTHASE"/>
    <property type="match status" value="1"/>
</dbReference>
<dbReference type="InterPro" id="IPR001763">
    <property type="entry name" value="Rhodanese-like_dom"/>
</dbReference>
<evidence type="ECO:0000313" key="4">
    <source>
        <dbReference type="Proteomes" id="UP000294919"/>
    </source>
</evidence>
<dbReference type="Gene3D" id="3.40.250.10">
    <property type="entry name" value="Rhodanese-like domain"/>
    <property type="match status" value="1"/>
</dbReference>
<dbReference type="Pfam" id="PF26341">
    <property type="entry name" value="AAA_SelU"/>
    <property type="match status" value="1"/>
</dbReference>
<dbReference type="InterPro" id="IPR017582">
    <property type="entry name" value="SelU"/>
</dbReference>
<dbReference type="GO" id="GO:0002098">
    <property type="term" value="P:tRNA wobble uridine modification"/>
    <property type="evidence" value="ECO:0007669"/>
    <property type="project" value="InterPro"/>
</dbReference>
<dbReference type="SUPFAM" id="SSF52821">
    <property type="entry name" value="Rhodanese/Cell cycle control phosphatase"/>
    <property type="match status" value="1"/>
</dbReference>
<dbReference type="SMART" id="SM00450">
    <property type="entry name" value="RHOD"/>
    <property type="match status" value="1"/>
</dbReference>
<dbReference type="AlphaFoldDB" id="A0A4R2L7A7"/>
<dbReference type="PROSITE" id="PS50206">
    <property type="entry name" value="RHODANESE_3"/>
    <property type="match status" value="1"/>
</dbReference>
<proteinExistence type="predicted"/>
<accession>A0A4R2L7A7</accession>
<dbReference type="EMBL" id="SLWV01000001">
    <property type="protein sequence ID" value="TCO79886.1"/>
    <property type="molecule type" value="Genomic_DNA"/>
</dbReference>